<name>A0ABC9W4P2_GRUJA</name>
<comment type="caution">
    <text evidence="1">The sequence shown here is derived from an EMBL/GenBank/DDBJ whole genome shotgun (WGS) entry which is preliminary data.</text>
</comment>
<dbReference type="Proteomes" id="UP001623348">
    <property type="component" value="Unassembled WGS sequence"/>
</dbReference>
<organism evidence="1 2">
    <name type="scientific">Grus japonensis</name>
    <name type="common">Japanese crane</name>
    <name type="synonym">Red-crowned crane</name>
    <dbReference type="NCBI Taxonomy" id="30415"/>
    <lineage>
        <taxon>Eukaryota</taxon>
        <taxon>Metazoa</taxon>
        <taxon>Chordata</taxon>
        <taxon>Craniata</taxon>
        <taxon>Vertebrata</taxon>
        <taxon>Euteleostomi</taxon>
        <taxon>Archelosauria</taxon>
        <taxon>Archosauria</taxon>
        <taxon>Dinosauria</taxon>
        <taxon>Saurischia</taxon>
        <taxon>Theropoda</taxon>
        <taxon>Coelurosauria</taxon>
        <taxon>Aves</taxon>
        <taxon>Neognathae</taxon>
        <taxon>Neoaves</taxon>
        <taxon>Gruiformes</taxon>
        <taxon>Gruidae</taxon>
        <taxon>Grus</taxon>
    </lineage>
</organism>
<dbReference type="PANTHER" id="PTHR33332">
    <property type="entry name" value="REVERSE TRANSCRIPTASE DOMAIN-CONTAINING PROTEIN"/>
    <property type="match status" value="1"/>
</dbReference>
<protein>
    <submittedName>
        <fullName evidence="1">Uncharacterized protein</fullName>
    </submittedName>
</protein>
<evidence type="ECO:0000313" key="2">
    <source>
        <dbReference type="Proteomes" id="UP001623348"/>
    </source>
</evidence>
<keyword evidence="2" id="KW-1185">Reference proteome</keyword>
<dbReference type="AlphaFoldDB" id="A0ABC9W4P2"/>
<gene>
    <name evidence="1" type="ORF">GRJ2_000468300</name>
</gene>
<evidence type="ECO:0000313" key="1">
    <source>
        <dbReference type="EMBL" id="GAB0180030.1"/>
    </source>
</evidence>
<dbReference type="EMBL" id="BAAFJT010000001">
    <property type="protein sequence ID" value="GAB0180030.1"/>
    <property type="molecule type" value="Genomic_DNA"/>
</dbReference>
<sequence>MEFNKKCKVLHLERNNLRHQYMLGAAQLESSLAEKALGVLVDMKLDMSQQCALEAKKVNGILGCVCRNVASRLREVILPLYSALVRPHLEYCVQPWGLQYRRDMDILERVQKRTTEIMKGLEDFFYEERLGELVLFNLEQRRLRDILLVYINT</sequence>
<reference evidence="1 2" key="1">
    <citation type="submission" date="2024-06" db="EMBL/GenBank/DDBJ databases">
        <title>The draft genome of Grus japonensis, version 3.</title>
        <authorList>
            <person name="Nabeshima K."/>
            <person name="Suzuki S."/>
            <person name="Onuma M."/>
        </authorList>
    </citation>
    <scope>NUCLEOTIDE SEQUENCE [LARGE SCALE GENOMIC DNA]</scope>
    <source>
        <strain evidence="1 2">451A</strain>
    </source>
</reference>
<proteinExistence type="predicted"/>
<accession>A0ABC9W4P2</accession>